<dbReference type="RefSeq" id="XP_012333363.1">
    <property type="nucleotide sequence ID" value="XM_012477940.1"/>
</dbReference>
<dbReference type="Proteomes" id="UP000054561">
    <property type="component" value="Unassembled WGS sequence"/>
</dbReference>
<dbReference type="PANTHER" id="PTHR13651:SF0">
    <property type="entry name" value="PROTEIN ABITRAM"/>
    <property type="match status" value="1"/>
</dbReference>
<dbReference type="InterPro" id="IPR039169">
    <property type="entry name" value="Abitram"/>
</dbReference>
<dbReference type="OrthoDB" id="48130at2759"/>
<protein>
    <submittedName>
        <fullName evidence="1">Uncharacterized protein</fullName>
    </submittedName>
</protein>
<evidence type="ECO:0000313" key="2">
    <source>
        <dbReference type="Proteomes" id="UP000054561"/>
    </source>
</evidence>
<dbReference type="GO" id="GO:0005634">
    <property type="term" value="C:nucleus"/>
    <property type="evidence" value="ECO:0007669"/>
    <property type="project" value="TreeGrafter"/>
</dbReference>
<dbReference type="AlphaFoldDB" id="A0A0D9QST9"/>
<gene>
    <name evidence="1" type="ORF">AK88_00289</name>
</gene>
<reference evidence="1 2" key="1">
    <citation type="submission" date="2014-03" db="EMBL/GenBank/DDBJ databases">
        <title>The Genome Sequence of Plasmodium fragile nilgiri.</title>
        <authorList>
            <consortium name="The Broad Institute Genomics Platform"/>
            <consortium name="The Broad Institute Genome Sequencing Center for Infectious Disease"/>
            <person name="Neafsey D."/>
            <person name="Duraisingh M."/>
            <person name="Young S.K."/>
            <person name="Zeng Q."/>
            <person name="Gargeya S."/>
            <person name="Abouelleil A."/>
            <person name="Alvarado L."/>
            <person name="Chapman S.B."/>
            <person name="Gainer-Dewar J."/>
            <person name="Goldberg J."/>
            <person name="Griggs A."/>
            <person name="Gujja S."/>
            <person name="Hansen M."/>
            <person name="Howarth C."/>
            <person name="Imamovic A."/>
            <person name="Larimer J."/>
            <person name="Pearson M."/>
            <person name="Poon T.W."/>
            <person name="Priest M."/>
            <person name="Roberts A."/>
            <person name="Saif S."/>
            <person name="Shea T."/>
            <person name="Sykes S."/>
            <person name="Wortman J."/>
            <person name="Nusbaum C."/>
            <person name="Birren B."/>
        </authorList>
    </citation>
    <scope>NUCLEOTIDE SEQUENCE [LARGE SCALE GENOMIC DNA]</scope>
    <source>
        <strain evidence="2">nilgiri</strain>
    </source>
</reference>
<sequence length="321" mass="37366">MCTLSWSLSTKSEEIYKNIVEKVLEHTCQEKPSKYYFLIKQNQQNSKDFSLAKISFREEPLLNLGDNLKEDEAFTAVFNNSEISHRKSKKKRKEEYLLRKLKSSNVTLSDEQIVAKLNKLLKCGKNNKEIIFKKDSLHELHNSYAFYDDAFCENFYIIGDECDVQISKQLNGLSVLSLSKCSNLFFTILSDLKADSSKSFIQLIKDSVKVEYDPRLLNARVSGKRKKNALFVNENMIILKIFYKDKLYMIKNKICGYQHDINENLVENPHLLFLGQQEAWILILKCKEDAISQKCITATRYEEERKSVIEQHDTVLGSLRK</sequence>
<accession>A0A0D9QST9</accession>
<dbReference type="EMBL" id="KQ001646">
    <property type="protein sequence ID" value="KJP90120.1"/>
    <property type="molecule type" value="Genomic_DNA"/>
</dbReference>
<dbReference type="OMA" id="WILILKC"/>
<evidence type="ECO:0000313" key="1">
    <source>
        <dbReference type="EMBL" id="KJP90120.1"/>
    </source>
</evidence>
<name>A0A0D9QST9_PLAFR</name>
<proteinExistence type="predicted"/>
<dbReference type="SUPFAM" id="SSF51230">
    <property type="entry name" value="Single hybrid motif"/>
    <property type="match status" value="1"/>
</dbReference>
<dbReference type="VEuPathDB" id="PlasmoDB:AK88_00289"/>
<dbReference type="GeneID" id="24265603"/>
<dbReference type="InterPro" id="IPR011053">
    <property type="entry name" value="Single_hybrid_motif"/>
</dbReference>
<dbReference type="PANTHER" id="PTHR13651">
    <property type="entry name" value="PROTEIN ABITRAM"/>
    <property type="match status" value="1"/>
</dbReference>
<organism evidence="1 2">
    <name type="scientific">Plasmodium fragile</name>
    <dbReference type="NCBI Taxonomy" id="5857"/>
    <lineage>
        <taxon>Eukaryota</taxon>
        <taxon>Sar</taxon>
        <taxon>Alveolata</taxon>
        <taxon>Apicomplexa</taxon>
        <taxon>Aconoidasida</taxon>
        <taxon>Haemosporida</taxon>
        <taxon>Plasmodiidae</taxon>
        <taxon>Plasmodium</taxon>
        <taxon>Plasmodium (Plasmodium)</taxon>
    </lineage>
</organism>
<keyword evidence="2" id="KW-1185">Reference proteome</keyword>